<sequence>MHTDKGFSLIEFLVVVALLGVISIFFYTPKTTKWNTEVSTAQSRIVSLLKYYQQKSMRDGYKYYVRMDQDIANNRFEMEAYIDTSITSR</sequence>
<proteinExistence type="predicted"/>
<keyword evidence="1" id="KW-0472">Membrane</keyword>
<protein>
    <recommendedName>
        <fullName evidence="3">Type II secretion system protein GspG C-terminal domain-containing protein</fullName>
    </recommendedName>
</protein>
<gene>
    <name evidence="2" type="ORF">METZ01_LOCUS342458</name>
</gene>
<dbReference type="InterPro" id="IPR012902">
    <property type="entry name" value="N_methyl_site"/>
</dbReference>
<dbReference type="EMBL" id="UINC01117282">
    <property type="protein sequence ID" value="SVC89604.1"/>
    <property type="molecule type" value="Genomic_DNA"/>
</dbReference>
<reference evidence="2" key="1">
    <citation type="submission" date="2018-05" db="EMBL/GenBank/DDBJ databases">
        <authorList>
            <person name="Lanie J.A."/>
            <person name="Ng W.-L."/>
            <person name="Kazmierczak K.M."/>
            <person name="Andrzejewski T.M."/>
            <person name="Davidsen T.M."/>
            <person name="Wayne K.J."/>
            <person name="Tettelin H."/>
            <person name="Glass J.I."/>
            <person name="Rusch D."/>
            <person name="Podicherti R."/>
            <person name="Tsui H.-C.T."/>
            <person name="Winkler M.E."/>
        </authorList>
    </citation>
    <scope>NUCLEOTIDE SEQUENCE</scope>
</reference>
<feature type="transmembrane region" description="Helical" evidence="1">
    <location>
        <begin position="6"/>
        <end position="27"/>
    </location>
</feature>
<accession>A0A382QVS8</accession>
<dbReference type="InterPro" id="IPR045584">
    <property type="entry name" value="Pilin-like"/>
</dbReference>
<dbReference type="SUPFAM" id="SSF54523">
    <property type="entry name" value="Pili subunits"/>
    <property type="match status" value="1"/>
</dbReference>
<feature type="non-terminal residue" evidence="2">
    <location>
        <position position="89"/>
    </location>
</feature>
<evidence type="ECO:0000313" key="2">
    <source>
        <dbReference type="EMBL" id="SVC89604.1"/>
    </source>
</evidence>
<evidence type="ECO:0000256" key="1">
    <source>
        <dbReference type="SAM" id="Phobius"/>
    </source>
</evidence>
<dbReference type="Pfam" id="PF07963">
    <property type="entry name" value="N_methyl"/>
    <property type="match status" value="1"/>
</dbReference>
<dbReference type="NCBIfam" id="TIGR02532">
    <property type="entry name" value="IV_pilin_GFxxxE"/>
    <property type="match status" value="1"/>
</dbReference>
<evidence type="ECO:0008006" key="3">
    <source>
        <dbReference type="Google" id="ProtNLM"/>
    </source>
</evidence>
<keyword evidence="1" id="KW-0812">Transmembrane</keyword>
<keyword evidence="1" id="KW-1133">Transmembrane helix</keyword>
<name>A0A382QVS8_9ZZZZ</name>
<organism evidence="2">
    <name type="scientific">marine metagenome</name>
    <dbReference type="NCBI Taxonomy" id="408172"/>
    <lineage>
        <taxon>unclassified sequences</taxon>
        <taxon>metagenomes</taxon>
        <taxon>ecological metagenomes</taxon>
    </lineage>
</organism>
<dbReference type="AlphaFoldDB" id="A0A382QVS8"/>